<evidence type="ECO:0000256" key="1">
    <source>
        <dbReference type="ARBA" id="ARBA00022723"/>
    </source>
</evidence>
<evidence type="ECO:0000259" key="2">
    <source>
        <dbReference type="PROSITE" id="PS51819"/>
    </source>
</evidence>
<dbReference type="InterPro" id="IPR004360">
    <property type="entry name" value="Glyas_Fos-R_dOase_dom"/>
</dbReference>
<dbReference type="EMBL" id="PDWN01000003">
    <property type="protein sequence ID" value="KAF1696428.1"/>
    <property type="molecule type" value="Genomic_DNA"/>
</dbReference>
<dbReference type="RefSeq" id="WP_274379383.1">
    <property type="nucleotide sequence ID" value="NZ_CP093331.1"/>
</dbReference>
<proteinExistence type="predicted"/>
<dbReference type="PANTHER" id="PTHR36113:SF6">
    <property type="entry name" value="FOSFOMYCIN RESISTANCE PROTEIN FOSX"/>
    <property type="match status" value="1"/>
</dbReference>
<dbReference type="GO" id="GO:0016740">
    <property type="term" value="F:transferase activity"/>
    <property type="evidence" value="ECO:0007669"/>
    <property type="project" value="UniProtKB-KW"/>
</dbReference>
<dbReference type="SUPFAM" id="SSF54593">
    <property type="entry name" value="Glyoxalase/Bleomycin resistance protein/Dihydroxybiphenyl dioxygenase"/>
    <property type="match status" value="1"/>
</dbReference>
<gene>
    <name evidence="3" type="ORF">CSC65_04220</name>
</gene>
<keyword evidence="1" id="KW-0479">Metal-binding</keyword>
<accession>A0ABQ6Z9W7</accession>
<dbReference type="InterPro" id="IPR037523">
    <property type="entry name" value="VOC_core"/>
</dbReference>
<dbReference type="NCBIfam" id="NF000222">
    <property type="entry name" value="FosX"/>
    <property type="match status" value="1"/>
</dbReference>
<comment type="caution">
    <text evidence="3">The sequence shown here is derived from an EMBL/GenBank/DDBJ whole genome shotgun (WGS) entry which is preliminary data.</text>
</comment>
<feature type="domain" description="VOC" evidence="2">
    <location>
        <begin position="5"/>
        <end position="123"/>
    </location>
</feature>
<dbReference type="PROSITE" id="PS51819">
    <property type="entry name" value="VOC"/>
    <property type="match status" value="1"/>
</dbReference>
<organism evidence="3 4">
    <name type="scientific">Pseudoxanthomonas daejeonensis</name>
    <dbReference type="NCBI Taxonomy" id="266062"/>
    <lineage>
        <taxon>Bacteria</taxon>
        <taxon>Pseudomonadati</taxon>
        <taxon>Pseudomonadota</taxon>
        <taxon>Gammaproteobacteria</taxon>
        <taxon>Lysobacterales</taxon>
        <taxon>Lysobacteraceae</taxon>
        <taxon>Pseudoxanthomonas</taxon>
    </lineage>
</organism>
<name>A0ABQ6Z9W7_9GAMM</name>
<dbReference type="PANTHER" id="PTHR36113">
    <property type="entry name" value="LYASE, PUTATIVE-RELATED-RELATED"/>
    <property type="match status" value="1"/>
</dbReference>
<keyword evidence="3" id="KW-0808">Transferase</keyword>
<sequence>MSIRGISHVTFVVADLERTARLFGEGLGAREVYDSAGREHSISREKFFVLGDLWLVAMQGAPLADRSYRHVAFAVDAAELPGYRQRLQALGVEVLPGRGRIEGEGESLYFHDDDNHLFELHAGTLDQRLAAYAVMDAASAQFKPD</sequence>
<keyword evidence="4" id="KW-1185">Reference proteome</keyword>
<dbReference type="Proteomes" id="UP000788419">
    <property type="component" value="Unassembled WGS sequence"/>
</dbReference>
<dbReference type="Gene3D" id="3.10.180.10">
    <property type="entry name" value="2,3-Dihydroxybiphenyl 1,2-Dioxygenase, domain 1"/>
    <property type="match status" value="1"/>
</dbReference>
<reference evidence="3 4" key="1">
    <citation type="submission" date="2017-10" db="EMBL/GenBank/DDBJ databases">
        <title>Whole genome sequencing of members of genus Pseudoxanthomonas.</title>
        <authorList>
            <person name="Kumar S."/>
            <person name="Bansal K."/>
            <person name="Kaur A."/>
            <person name="Patil P."/>
            <person name="Sharma S."/>
            <person name="Patil P.B."/>
        </authorList>
    </citation>
    <scope>NUCLEOTIDE SEQUENCE [LARGE SCALE GENOMIC DNA]</scope>
    <source>
        <strain evidence="3 4">DSM 17801</strain>
    </source>
</reference>
<protein>
    <submittedName>
        <fullName evidence="3">FosX/FosE/FosI family fosfomycin resistance thiol transferase</fullName>
    </submittedName>
</protein>
<evidence type="ECO:0000313" key="4">
    <source>
        <dbReference type="Proteomes" id="UP000788419"/>
    </source>
</evidence>
<evidence type="ECO:0000313" key="3">
    <source>
        <dbReference type="EMBL" id="KAF1696428.1"/>
    </source>
</evidence>
<dbReference type="InterPro" id="IPR051332">
    <property type="entry name" value="Fosfomycin_Res_Enzymes"/>
</dbReference>
<dbReference type="Pfam" id="PF00903">
    <property type="entry name" value="Glyoxalase"/>
    <property type="match status" value="1"/>
</dbReference>
<dbReference type="InterPro" id="IPR029068">
    <property type="entry name" value="Glyas_Bleomycin-R_OHBP_Dase"/>
</dbReference>